<reference evidence="1" key="1">
    <citation type="submission" date="2020-09" db="EMBL/GenBank/DDBJ databases">
        <authorList>
            <person name="Kim M.K."/>
        </authorList>
    </citation>
    <scope>NUCLEOTIDE SEQUENCE</scope>
    <source>
        <strain evidence="1">BT704</strain>
    </source>
</reference>
<dbReference type="EMBL" id="JACXAA010000011">
    <property type="protein sequence ID" value="MBD2756253.1"/>
    <property type="molecule type" value="Genomic_DNA"/>
</dbReference>
<proteinExistence type="predicted"/>
<organism evidence="1 2">
    <name type="scientific">Spirosoma validum</name>
    <dbReference type="NCBI Taxonomy" id="2771355"/>
    <lineage>
        <taxon>Bacteria</taxon>
        <taxon>Pseudomonadati</taxon>
        <taxon>Bacteroidota</taxon>
        <taxon>Cytophagia</taxon>
        <taxon>Cytophagales</taxon>
        <taxon>Cytophagaceae</taxon>
        <taxon>Spirosoma</taxon>
    </lineage>
</organism>
<gene>
    <name evidence="1" type="ORF">IC230_25370</name>
</gene>
<keyword evidence="2" id="KW-1185">Reference proteome</keyword>
<protein>
    <submittedName>
        <fullName evidence="1">Uncharacterized protein</fullName>
    </submittedName>
</protein>
<dbReference type="Proteomes" id="UP000653797">
    <property type="component" value="Unassembled WGS sequence"/>
</dbReference>
<dbReference type="RefSeq" id="WP_191041870.1">
    <property type="nucleotide sequence ID" value="NZ_JACXAA010000011.1"/>
</dbReference>
<sequence>MYSFTNRFSGPTLRQRIGMINKQHSGSFAWWRYVAWALVMGAMAFACRHKSTDYEGTVTRLPDFPITNATRSLAAELEQEGMPWFRQASLLMFDKTVLMNGRRVSVISGSTYPQILSLQDNHLALKNLYESQVKIFINGQTASAKALSALTFDQVDDLFVYQKWDDLPGADKFPETYRLFISTTHKTPTPSPIRMKWRQYLMANAVSDYPLGKSSTFSMNKLLEATFFHNKLAFVERTKDNHLKLYDEYAADIDLYINGLPVEPKTIKSVHVREVDKLYTRERSFEEWADGPGRQHRFTLFIQTEPKRAKRDSTYYVFSPFYSGDF</sequence>
<dbReference type="AlphaFoldDB" id="A0A927B6L5"/>
<evidence type="ECO:0000313" key="1">
    <source>
        <dbReference type="EMBL" id="MBD2756253.1"/>
    </source>
</evidence>
<evidence type="ECO:0000313" key="2">
    <source>
        <dbReference type="Proteomes" id="UP000653797"/>
    </source>
</evidence>
<comment type="caution">
    <text evidence="1">The sequence shown here is derived from an EMBL/GenBank/DDBJ whole genome shotgun (WGS) entry which is preliminary data.</text>
</comment>
<name>A0A927B6L5_9BACT</name>
<accession>A0A927B6L5</accession>